<proteinExistence type="predicted"/>
<name>A0ABR1YLS0_9PEZI</name>
<gene>
    <name evidence="2" type="ORF">HDK90DRAFT_267351</name>
</gene>
<feature type="region of interest" description="Disordered" evidence="1">
    <location>
        <begin position="1"/>
        <end position="100"/>
    </location>
</feature>
<reference evidence="2 3" key="1">
    <citation type="submission" date="2024-04" db="EMBL/GenBank/DDBJ databases">
        <title>Phyllosticta paracitricarpa is synonymous to the EU quarantine fungus P. citricarpa based on phylogenomic analyses.</title>
        <authorList>
            <consortium name="Lawrence Berkeley National Laboratory"/>
            <person name="Van Ingen-Buijs V.A."/>
            <person name="Van Westerhoven A.C."/>
            <person name="Haridas S."/>
            <person name="Skiadas P."/>
            <person name="Martin F."/>
            <person name="Groenewald J.Z."/>
            <person name="Crous P.W."/>
            <person name="Seidl M.F."/>
        </authorList>
    </citation>
    <scope>NUCLEOTIDE SEQUENCE [LARGE SCALE GENOMIC DNA]</scope>
    <source>
        <strain evidence="2 3">CBS 123374</strain>
    </source>
</reference>
<evidence type="ECO:0000256" key="1">
    <source>
        <dbReference type="SAM" id="MobiDB-lite"/>
    </source>
</evidence>
<evidence type="ECO:0000313" key="3">
    <source>
        <dbReference type="Proteomes" id="UP001492380"/>
    </source>
</evidence>
<dbReference type="Proteomes" id="UP001492380">
    <property type="component" value="Unassembled WGS sequence"/>
</dbReference>
<comment type="caution">
    <text evidence="2">The sequence shown here is derived from an EMBL/GenBank/DDBJ whole genome shotgun (WGS) entry which is preliminary data.</text>
</comment>
<sequence>MGLNYYASSPTVVLPPQQPPSYPFEQRFNAQHPPTHATLGSSSKPRRAPKYPTPPSLNYQAAPSHAVAGRKRSLDDVDSEAAADGSKIITKPKPEPIMGPGMTLIYPGEPGFTLAAESQTGTWAEVRHEVEEANKPAERPIAVSRKSQRTDSIINAASISPVKSIKTDTVGFDQSSQAYKATTMRIDDEGHTIHDLTMALGIGWKEIVFNPAKAQGAKGWARFISRHYPLSCPQVLHESEAHDAYLVFARDETDELEKFFLFSQDLRSCRLISTSLEGVVRNLTQHPIVFESDVVNARDLSASPVSSPASSAPINAEMSIDANPAQAQTQLLDTAMEM</sequence>
<dbReference type="EMBL" id="JBBWRZ010000006">
    <property type="protein sequence ID" value="KAK8233447.1"/>
    <property type="molecule type" value="Genomic_DNA"/>
</dbReference>
<organism evidence="2 3">
    <name type="scientific">Phyllosticta capitalensis</name>
    <dbReference type="NCBI Taxonomy" id="121624"/>
    <lineage>
        <taxon>Eukaryota</taxon>
        <taxon>Fungi</taxon>
        <taxon>Dikarya</taxon>
        <taxon>Ascomycota</taxon>
        <taxon>Pezizomycotina</taxon>
        <taxon>Dothideomycetes</taxon>
        <taxon>Dothideomycetes incertae sedis</taxon>
        <taxon>Botryosphaeriales</taxon>
        <taxon>Phyllostictaceae</taxon>
        <taxon>Phyllosticta</taxon>
    </lineage>
</organism>
<protein>
    <submittedName>
        <fullName evidence="2">Uncharacterized protein</fullName>
    </submittedName>
</protein>
<evidence type="ECO:0000313" key="2">
    <source>
        <dbReference type="EMBL" id="KAK8233447.1"/>
    </source>
</evidence>
<keyword evidence="3" id="KW-1185">Reference proteome</keyword>
<accession>A0ABR1YLS0</accession>
<feature type="compositionally biased region" description="Polar residues" evidence="1">
    <location>
        <begin position="1"/>
        <end position="11"/>
    </location>
</feature>